<feature type="compositionally biased region" description="Basic and acidic residues" evidence="1">
    <location>
        <begin position="203"/>
        <end position="213"/>
    </location>
</feature>
<feature type="region of interest" description="Disordered" evidence="1">
    <location>
        <begin position="169"/>
        <end position="213"/>
    </location>
</feature>
<sequence>MGITITFAEQLFGFLINALSIGPGKNMLKDKERFTVQILAVYLISKILTFVLFMYIRSKILKRNNQTSFKTNKTVSFGVTEEIEMKYIDYDLEECNKNLKGEVFGLLINLGMFYKFRNLTSLVSSAFNILKPILFNGLVREYVYGQYLVRPFEDNDIFGKKIGPTNIASSNERQAEVKEPEEKEVEEILSESSESNEESSDNDEVRERKMVQE</sequence>
<reference evidence="5 6" key="1">
    <citation type="journal article" date="2017" name="Environ. Microbiol.">
        <title>Decay of the glycolytic pathway and adaptation to intranuclear parasitism within Enterocytozoonidae microsporidia.</title>
        <authorList>
            <person name="Wiredu Boakye D."/>
            <person name="Jaroenlak P."/>
            <person name="Prachumwat A."/>
            <person name="Williams T.A."/>
            <person name="Bateman K.S."/>
            <person name="Itsathitphaisarn O."/>
            <person name="Sritunyalucksana K."/>
            <person name="Paszkiewicz K.H."/>
            <person name="Moore K.A."/>
            <person name="Stentiford G.D."/>
            <person name="Williams B.A."/>
        </authorList>
    </citation>
    <scope>NUCLEOTIDE SEQUENCE [LARGE SCALE GENOMIC DNA]</scope>
    <source>
        <strain evidence="4">Canceri</strain>
        <strain evidence="6">canceri</strain>
        <strain evidence="3 5">GB1</strain>
    </source>
</reference>
<dbReference type="VEuPathDB" id="MicrosporidiaDB:HERIO_1095"/>
<keyword evidence="2" id="KW-0472">Membrane</keyword>
<evidence type="ECO:0000256" key="1">
    <source>
        <dbReference type="SAM" id="MobiDB-lite"/>
    </source>
</evidence>
<feature type="transmembrane region" description="Helical" evidence="2">
    <location>
        <begin position="34"/>
        <end position="56"/>
    </location>
</feature>
<dbReference type="OrthoDB" id="2190094at2759"/>
<keyword evidence="5" id="KW-1185">Reference proteome</keyword>
<keyword evidence="2" id="KW-1133">Transmembrane helix</keyword>
<dbReference type="PANTHER" id="PTHR28112:SF1">
    <property type="entry name" value="SRP-INDEPENDENT TARGETING PROTEIN 3"/>
    <property type="match status" value="1"/>
</dbReference>
<dbReference type="EMBL" id="LTAI01000111">
    <property type="protein sequence ID" value="ORD99794.1"/>
    <property type="molecule type" value="Genomic_DNA"/>
</dbReference>
<evidence type="ECO:0000313" key="4">
    <source>
        <dbReference type="EMBL" id="ORD99794.1"/>
    </source>
</evidence>
<dbReference type="Pfam" id="PF10032">
    <property type="entry name" value="Pho88"/>
    <property type="match status" value="1"/>
</dbReference>
<comment type="caution">
    <text evidence="3">The sequence shown here is derived from an EMBL/GenBank/DDBJ whole genome shotgun (WGS) entry which is preliminary data.</text>
</comment>
<protein>
    <submittedName>
        <fullName evidence="3">Uncharacterized protein</fullName>
    </submittedName>
</protein>
<name>A0A1X0QBB6_9MICR</name>
<organism evidence="3 5">
    <name type="scientific">Hepatospora eriocheir</name>
    <dbReference type="NCBI Taxonomy" id="1081669"/>
    <lineage>
        <taxon>Eukaryota</taxon>
        <taxon>Fungi</taxon>
        <taxon>Fungi incertae sedis</taxon>
        <taxon>Microsporidia</taxon>
        <taxon>Hepatosporidae</taxon>
        <taxon>Hepatospora</taxon>
    </lineage>
</organism>
<proteinExistence type="predicted"/>
<dbReference type="EMBL" id="LVKB01000047">
    <property type="protein sequence ID" value="ORD97012.1"/>
    <property type="molecule type" value="Genomic_DNA"/>
</dbReference>
<dbReference type="Proteomes" id="UP000192356">
    <property type="component" value="Unassembled WGS sequence"/>
</dbReference>
<dbReference type="GO" id="GO:0005739">
    <property type="term" value="C:mitochondrion"/>
    <property type="evidence" value="ECO:0007669"/>
    <property type="project" value="TreeGrafter"/>
</dbReference>
<dbReference type="InterPro" id="IPR012098">
    <property type="entry name" value="SND3_fun"/>
</dbReference>
<gene>
    <name evidence="4" type="ORF">A0H76_168</name>
    <name evidence="3" type="ORF">HERIO_1095</name>
</gene>
<dbReference type="Proteomes" id="UP000192501">
    <property type="component" value="Unassembled WGS sequence"/>
</dbReference>
<feature type="compositionally biased region" description="Acidic residues" evidence="1">
    <location>
        <begin position="182"/>
        <end position="202"/>
    </location>
</feature>
<dbReference type="GO" id="GO:0045047">
    <property type="term" value="P:protein targeting to ER"/>
    <property type="evidence" value="ECO:0007669"/>
    <property type="project" value="InterPro"/>
</dbReference>
<accession>A0A1X0QBB6</accession>
<evidence type="ECO:0000313" key="6">
    <source>
        <dbReference type="Proteomes" id="UP000192501"/>
    </source>
</evidence>
<dbReference type="PANTHER" id="PTHR28112">
    <property type="entry name" value="SRP-INDEPENDENT TARGETING PROTEIN 3"/>
    <property type="match status" value="1"/>
</dbReference>
<evidence type="ECO:0000313" key="3">
    <source>
        <dbReference type="EMBL" id="ORD97012.1"/>
    </source>
</evidence>
<dbReference type="AlphaFoldDB" id="A0A1X0QBB6"/>
<dbReference type="VEuPathDB" id="MicrosporidiaDB:A0H76_168"/>
<evidence type="ECO:0000256" key="2">
    <source>
        <dbReference type="SAM" id="Phobius"/>
    </source>
</evidence>
<evidence type="ECO:0000313" key="5">
    <source>
        <dbReference type="Proteomes" id="UP000192356"/>
    </source>
</evidence>
<keyword evidence="2" id="KW-0812">Transmembrane</keyword>
<dbReference type="GO" id="GO:0005783">
    <property type="term" value="C:endoplasmic reticulum"/>
    <property type="evidence" value="ECO:0007669"/>
    <property type="project" value="InterPro"/>
</dbReference>